<keyword evidence="2" id="KW-0732">Signal</keyword>
<protein>
    <submittedName>
        <fullName evidence="4">S-layer domain protein</fullName>
    </submittedName>
</protein>
<dbReference type="InterPro" id="IPR003343">
    <property type="entry name" value="Big_2"/>
</dbReference>
<dbReference type="Pfam" id="PF00395">
    <property type="entry name" value="SLH"/>
    <property type="match status" value="3"/>
</dbReference>
<dbReference type="InterPro" id="IPR008964">
    <property type="entry name" value="Invasin/intimin_cell_adhesion"/>
</dbReference>
<dbReference type="STRING" id="485916.Dtox_1963"/>
<evidence type="ECO:0000313" key="5">
    <source>
        <dbReference type="Proteomes" id="UP000002217"/>
    </source>
</evidence>
<feature type="domain" description="SLH" evidence="3">
    <location>
        <begin position="889"/>
        <end position="948"/>
    </location>
</feature>
<dbReference type="Gene3D" id="2.170.130.30">
    <property type="match status" value="1"/>
</dbReference>
<dbReference type="SMART" id="SM00635">
    <property type="entry name" value="BID_2"/>
    <property type="match status" value="3"/>
</dbReference>
<dbReference type="AlphaFoldDB" id="C8VYB8"/>
<keyword evidence="5" id="KW-1185">Reference proteome</keyword>
<accession>C8VYB8</accession>
<dbReference type="HOGENOM" id="CLU_298048_0_0_9"/>
<keyword evidence="1" id="KW-0677">Repeat</keyword>
<dbReference type="CDD" id="cd10276">
    <property type="entry name" value="BamB_YfgL"/>
    <property type="match status" value="1"/>
</dbReference>
<dbReference type="EMBL" id="CP001720">
    <property type="protein sequence ID" value="ACV62799.1"/>
    <property type="molecule type" value="Genomic_DNA"/>
</dbReference>
<dbReference type="Proteomes" id="UP000002217">
    <property type="component" value="Chromosome"/>
</dbReference>
<dbReference type="InterPro" id="IPR001119">
    <property type="entry name" value="SLH_dom"/>
</dbReference>
<dbReference type="Pfam" id="PF02368">
    <property type="entry name" value="Big_2"/>
    <property type="match status" value="3"/>
</dbReference>
<dbReference type="SMART" id="SM00564">
    <property type="entry name" value="PQQ"/>
    <property type="match status" value="4"/>
</dbReference>
<dbReference type="SUPFAM" id="SSF50998">
    <property type="entry name" value="Quinoprotein alcohol dehydrogenase-like"/>
    <property type="match status" value="1"/>
</dbReference>
<dbReference type="Gene3D" id="2.40.10.480">
    <property type="match status" value="2"/>
</dbReference>
<evidence type="ECO:0000256" key="1">
    <source>
        <dbReference type="ARBA" id="ARBA00022737"/>
    </source>
</evidence>
<dbReference type="InterPro" id="IPR011047">
    <property type="entry name" value="Quinoprotein_ADH-like_sf"/>
</dbReference>
<dbReference type="KEGG" id="dae:Dtox_1963"/>
<feature type="signal peptide" evidence="2">
    <location>
        <begin position="1"/>
        <end position="26"/>
    </location>
</feature>
<dbReference type="PANTHER" id="PTHR34512">
    <property type="entry name" value="CELL SURFACE PROTEIN"/>
    <property type="match status" value="1"/>
</dbReference>
<dbReference type="InterPro" id="IPR027954">
    <property type="entry name" value="Transcobalamin-like_C"/>
</dbReference>
<dbReference type="SUPFAM" id="SSF49373">
    <property type="entry name" value="Invasin/intimin cell-adhesion fragments"/>
    <property type="match status" value="3"/>
</dbReference>
<feature type="domain" description="SLH" evidence="3">
    <location>
        <begin position="825"/>
        <end position="888"/>
    </location>
</feature>
<dbReference type="eggNOG" id="COG2041">
    <property type="taxonomic scope" value="Bacteria"/>
</dbReference>
<proteinExistence type="predicted"/>
<dbReference type="InterPro" id="IPR002372">
    <property type="entry name" value="PQQ_rpt_dom"/>
</dbReference>
<dbReference type="Pfam" id="PF14478">
    <property type="entry name" value="DUF4430"/>
    <property type="match status" value="1"/>
</dbReference>
<name>C8VYB8_DESAS</name>
<dbReference type="Gene3D" id="2.60.40.1080">
    <property type="match status" value="3"/>
</dbReference>
<dbReference type="Pfam" id="PF13360">
    <property type="entry name" value="PQQ_2"/>
    <property type="match status" value="1"/>
</dbReference>
<evidence type="ECO:0000256" key="2">
    <source>
        <dbReference type="SAM" id="SignalP"/>
    </source>
</evidence>
<dbReference type="InterPro" id="IPR015943">
    <property type="entry name" value="WD40/YVTN_repeat-like_dom_sf"/>
</dbReference>
<gene>
    <name evidence="4" type="ordered locus">Dtox_1963</name>
</gene>
<dbReference type="eggNOG" id="COG1520">
    <property type="taxonomic scope" value="Bacteria"/>
</dbReference>
<reference evidence="4 5" key="1">
    <citation type="journal article" date="2009" name="Stand. Genomic Sci.">
        <title>Complete genome sequence of Desulfotomaculum acetoxidans type strain (5575).</title>
        <authorList>
            <person name="Spring S."/>
            <person name="Lapidus A."/>
            <person name="Schroder M."/>
            <person name="Gleim D."/>
            <person name="Sims D."/>
            <person name="Meincke L."/>
            <person name="Glavina Del Rio T."/>
            <person name="Tice H."/>
            <person name="Copeland A."/>
            <person name="Cheng J.F."/>
            <person name="Lucas S."/>
            <person name="Chen F."/>
            <person name="Nolan M."/>
            <person name="Bruce D."/>
            <person name="Goodwin L."/>
            <person name="Pitluck S."/>
            <person name="Ivanova N."/>
            <person name="Mavromatis K."/>
            <person name="Mikhailova N."/>
            <person name="Pati A."/>
            <person name="Chen A."/>
            <person name="Palaniappan K."/>
            <person name="Land M."/>
            <person name="Hauser L."/>
            <person name="Chang Y.J."/>
            <person name="Jeffries C.D."/>
            <person name="Chain P."/>
            <person name="Saunders E."/>
            <person name="Brettin T."/>
            <person name="Detter J.C."/>
            <person name="Goker M."/>
            <person name="Bristow J."/>
            <person name="Eisen J.A."/>
            <person name="Markowitz V."/>
            <person name="Hugenholtz P."/>
            <person name="Kyrpides N.C."/>
            <person name="Klenk H.P."/>
            <person name="Han C."/>
        </authorList>
    </citation>
    <scope>NUCLEOTIDE SEQUENCE [LARGE SCALE GENOMIC DNA]</scope>
    <source>
        <strain evidence="5">ATCC 49208 / DSM 771 / VKM B-1644</strain>
    </source>
</reference>
<sequence>MSKKRILLLFFALLFVCLLIPVAGWAAGGTWPQFQNDLYNDGLTTDSAPLSSASVAWQQQVGNTSMAGINHTPLVAGGSVFAMDAFGKLWSFDMKTGTEKWSTQLSCSIKQFQLSTPAYDSGKLYAATNDGHVYALDAGSGSILWDIPLQLASKYSQLNTPVKYVDGKIYIGAWNPDSASNEFYYCLDAVTGAPGIGGQYQMQNSACGGGYYWTGACIVGKYMIFGSERSTLTCLDKDTGALISSVSLKVYSSGAKEIRSSVSYDSTTGMVFLTDQGGNCWSFKFDSDSGNLIYLWNKTIDKTSTSTPAVYDGKLYVGSGTYASRGGLYCLDEQTGSELWNFMPTGDGEVSVPGVQASPAIAVQNGTPYIYFASICENSLVYCLDQNGNQVWQFAVPNYTYTTTSIAVADGWLYLGNDYGWLYALKGTAVPVTGVSLNKTTDTITVGATDTLIANIAPVNATNQSVTWVSDNTAAAAVDQSGKVTAVAQGTANVTATTADGGYTATCVVTVTGGGGGGGSSTTSKVNLVIKDKNGSTRFNNNISVQAGDTVMDVLFAAAEKDSAIDPQVEWENAYIMGGYVWSIYGVESPWGKMSEGWVFQVNGVMSNKGAAKYIVSDGDNILWEWSAMEPVTGITLDKTSSTVNVGGTVQLNANIKPANASNRSINWTSDNTAVATVDSDGKVTGVSAGSAKITAATADGGYKATCVVTVQAAAGGSASTTGSGISLNKTTDTIKIGATDQLTVTISATGVSDQDIKWASDNTTVATVDSKGMVTGVSVGTAKITAATADGRYTATCVVTVQSVEPAQQVQQTVQPQSQTQSQSAVAFEDLQAGYWAREAIEYMVAGGYLKGYEDGTFRPDQPITRAEFTALTVKVMGLQEADGRDIFKDVHSGDWYYDIVNIAFTHDLVSGYGDGMFGPNEPVTREQVVSMISRVLAQKEGQQKETAVKDEILQQFNDAGEISDWARPAVAIVINKGIVNGYEDGTFRPNSPATRAECVVMLRKLLP</sequence>
<evidence type="ECO:0000313" key="4">
    <source>
        <dbReference type="EMBL" id="ACV62799.1"/>
    </source>
</evidence>
<dbReference type="OrthoDB" id="1804660at2"/>
<organism evidence="4 5">
    <name type="scientific">Desulfofarcimen acetoxidans (strain ATCC 49208 / DSM 771 / KCTC 5769 / VKM B-1644 / 5575)</name>
    <name type="common">Desulfotomaculum acetoxidans</name>
    <dbReference type="NCBI Taxonomy" id="485916"/>
    <lineage>
        <taxon>Bacteria</taxon>
        <taxon>Bacillati</taxon>
        <taxon>Bacillota</taxon>
        <taxon>Clostridia</taxon>
        <taxon>Eubacteriales</taxon>
        <taxon>Peptococcaceae</taxon>
        <taxon>Desulfofarcimen</taxon>
    </lineage>
</organism>
<dbReference type="PANTHER" id="PTHR34512:SF30">
    <property type="entry name" value="OUTER MEMBRANE PROTEIN ASSEMBLY FACTOR BAMB"/>
    <property type="match status" value="1"/>
</dbReference>
<dbReference type="PROSITE" id="PS51272">
    <property type="entry name" value="SLH"/>
    <property type="match status" value="3"/>
</dbReference>
<feature type="domain" description="SLH" evidence="3">
    <location>
        <begin position="955"/>
        <end position="1009"/>
    </location>
</feature>
<dbReference type="Gene3D" id="2.130.10.10">
    <property type="entry name" value="YVTN repeat-like/Quinoprotein amine dehydrogenase"/>
    <property type="match status" value="1"/>
</dbReference>
<dbReference type="InterPro" id="IPR018391">
    <property type="entry name" value="PQQ_b-propeller_rpt"/>
</dbReference>
<evidence type="ECO:0000259" key="3">
    <source>
        <dbReference type="PROSITE" id="PS51272"/>
    </source>
</evidence>
<dbReference type="RefSeq" id="WP_015757504.1">
    <property type="nucleotide sequence ID" value="NC_013216.1"/>
</dbReference>
<dbReference type="eggNOG" id="COG5492">
    <property type="taxonomic scope" value="Bacteria"/>
</dbReference>
<feature type="chain" id="PRO_5002992345" evidence="2">
    <location>
        <begin position="27"/>
        <end position="1009"/>
    </location>
</feature>